<evidence type="ECO:0000313" key="2">
    <source>
        <dbReference type="Proteomes" id="UP000217545"/>
    </source>
</evidence>
<dbReference type="GeneID" id="31846630"/>
<dbReference type="AlphaFoldDB" id="A0AAD0EBR5"/>
<evidence type="ECO:0008006" key="3">
    <source>
        <dbReference type="Google" id="ProtNLM"/>
    </source>
</evidence>
<evidence type="ECO:0000313" key="1">
    <source>
        <dbReference type="EMBL" id="ATF06302.1"/>
    </source>
</evidence>
<gene>
    <name evidence="1" type="ORF">PhaeoP63_02236</name>
</gene>
<dbReference type="EMBL" id="CP010784">
    <property type="protein sequence ID" value="ATF06302.1"/>
    <property type="molecule type" value="Genomic_DNA"/>
</dbReference>
<organism evidence="1 2">
    <name type="scientific">Phaeobacter gallaeciensis</name>
    <dbReference type="NCBI Taxonomy" id="60890"/>
    <lineage>
        <taxon>Bacteria</taxon>
        <taxon>Pseudomonadati</taxon>
        <taxon>Pseudomonadota</taxon>
        <taxon>Alphaproteobacteria</taxon>
        <taxon>Rhodobacterales</taxon>
        <taxon>Roseobacteraceae</taxon>
        <taxon>Phaeobacter</taxon>
    </lineage>
</organism>
<protein>
    <recommendedName>
        <fullName evidence="3">Tail fiber protein</fullName>
    </recommendedName>
</protein>
<proteinExistence type="predicted"/>
<dbReference type="Proteomes" id="UP000217545">
    <property type="component" value="Chromosome"/>
</dbReference>
<sequence>MANRVLMPRALDGNGNIVPGAMAYFYKEGTVSPLTVYSDKAGTVVVPPPLVADSAGNFTAVFTDKVLKLDIRDPETNTSLPGFPSDNWHVTTTDETGAGLVKFTPITGNSATNVQAAIANLTGLWNAVTAYGKSLIAASDAASARTTLGLGAVATRGFLDEDDMASDSATAAPSQQSVKAFVGTEVDGKALGVGQYWQNLNGSRTANISYQNDAGRPIQWMVHGSSGGIAQVSADGSAWVPIATLGAPGSFETAASVTIPPDHFYRTTGGFTNWSELR</sequence>
<dbReference type="RefSeq" id="WP_024097646.1">
    <property type="nucleotide sequence ID" value="NZ_CP010588.1"/>
</dbReference>
<name>A0AAD0EBR5_9RHOB</name>
<accession>A0AAD0EBR5</accession>
<reference evidence="1 2" key="1">
    <citation type="journal article" date="2017" name="Front. Microbiol.">
        <title>Phaeobacter piscinae sp. nov., a species of the Roseobacter group and potential aquaculture probiont.</title>
        <authorList>
            <person name="Sonnenschein E.C."/>
            <person name="Phippen C.B.W."/>
            <person name="Nielsen K.F."/>
            <person name="Mateiu R.V."/>
            <person name="Melchiorsen J."/>
            <person name="Gram L."/>
            <person name="Overmann J."/>
            <person name="Freese H.M."/>
        </authorList>
    </citation>
    <scope>NUCLEOTIDE SEQUENCE [LARGE SCALE GENOMIC DNA]</scope>
    <source>
        <strain evidence="1 2">P63</strain>
    </source>
</reference>